<reference evidence="2" key="1">
    <citation type="submission" date="2016-06" db="UniProtKB">
        <authorList>
            <consortium name="WormBaseParasite"/>
        </authorList>
    </citation>
    <scope>IDENTIFICATION</scope>
</reference>
<organism evidence="2">
    <name type="scientific">Soboliphyme baturini</name>
    <dbReference type="NCBI Taxonomy" id="241478"/>
    <lineage>
        <taxon>Eukaryota</taxon>
        <taxon>Metazoa</taxon>
        <taxon>Ecdysozoa</taxon>
        <taxon>Nematoda</taxon>
        <taxon>Enoplea</taxon>
        <taxon>Dorylaimia</taxon>
        <taxon>Dioctophymatida</taxon>
        <taxon>Dioctophymatoidea</taxon>
        <taxon>Soboliphymatidae</taxon>
        <taxon>Soboliphyme</taxon>
    </lineage>
</organism>
<dbReference type="PANTHER" id="PTHR19308:SF8">
    <property type="entry name" value="STAR-RELATED LIPID TRANSFER PROTEIN 7, MITOCHONDRIAL"/>
    <property type="match status" value="1"/>
</dbReference>
<proteinExistence type="predicted"/>
<dbReference type="AlphaFoldDB" id="A0A183J809"/>
<dbReference type="InterPro" id="IPR023393">
    <property type="entry name" value="START-like_dom_sf"/>
</dbReference>
<accession>A0A183J809</accession>
<dbReference type="InterPro" id="IPR051213">
    <property type="entry name" value="START_lipid_transfer"/>
</dbReference>
<dbReference type="SUPFAM" id="SSF55961">
    <property type="entry name" value="Bet v1-like"/>
    <property type="match status" value="1"/>
</dbReference>
<dbReference type="Gene3D" id="3.30.530.20">
    <property type="match status" value="1"/>
</dbReference>
<dbReference type="InterPro" id="IPR002913">
    <property type="entry name" value="START_lipid-bd_dom"/>
</dbReference>
<dbReference type="GO" id="GO:0005737">
    <property type="term" value="C:cytoplasm"/>
    <property type="evidence" value="ECO:0007669"/>
    <property type="project" value="UniProtKB-ARBA"/>
</dbReference>
<sequence>LQTVKDSGSVGLLAAAVFSFSKDGIGDDEVRRAILNSGHVEKRAAAAQLSEQVSSVDDSQTTSASAVDSDWELLLRQEDLRVYRRRVSNRVNFFEYKCEGTYRDISPMKFYQAQMDLEYRKCWDHQIISIDVLEKDENTGSEVIRWIMRFPYPMYPREYTFVRRSCIDPDKKTIVITCKAVHRSLTPKVKKCVSVRDYFSCMTIRYRSDITEV</sequence>
<dbReference type="Pfam" id="PF01852">
    <property type="entry name" value="START"/>
    <property type="match status" value="1"/>
</dbReference>
<dbReference type="PROSITE" id="PS50848">
    <property type="entry name" value="START"/>
    <property type="match status" value="1"/>
</dbReference>
<evidence type="ECO:0000259" key="1">
    <source>
        <dbReference type="PROSITE" id="PS50848"/>
    </source>
</evidence>
<name>A0A183J809_9BILA</name>
<evidence type="ECO:0000313" key="2">
    <source>
        <dbReference type="WBParaSite" id="SBAD_0001240701-mRNA-1"/>
    </source>
</evidence>
<dbReference type="PANTHER" id="PTHR19308">
    <property type="entry name" value="PHOSPHATIDYLCHOLINE TRANSFER PROTEIN"/>
    <property type="match status" value="1"/>
</dbReference>
<protein>
    <submittedName>
        <fullName evidence="2">START domain-containing protein</fullName>
    </submittedName>
</protein>
<dbReference type="GO" id="GO:0008289">
    <property type="term" value="F:lipid binding"/>
    <property type="evidence" value="ECO:0007669"/>
    <property type="project" value="InterPro"/>
</dbReference>
<feature type="domain" description="START" evidence="1">
    <location>
        <begin position="68"/>
        <end position="213"/>
    </location>
</feature>
<dbReference type="WBParaSite" id="SBAD_0001240701-mRNA-1">
    <property type="protein sequence ID" value="SBAD_0001240701-mRNA-1"/>
    <property type="gene ID" value="SBAD_0001240701"/>
</dbReference>